<comment type="caution">
    <text evidence="4">The sequence shown here is derived from an EMBL/GenBank/DDBJ whole genome shotgun (WGS) entry which is preliminary data.</text>
</comment>
<keyword evidence="2" id="KW-0812">Transmembrane</keyword>
<dbReference type="RefSeq" id="WP_369942214.1">
    <property type="nucleotide sequence ID" value="NZ_JBCLUF010000021.1"/>
</dbReference>
<protein>
    <submittedName>
        <fullName evidence="4">CPBP family intramembrane glutamic endopeptidase</fullName>
        <ecNumber evidence="4">3.4.-.-</ecNumber>
    </submittedName>
</protein>
<evidence type="ECO:0000313" key="5">
    <source>
        <dbReference type="Proteomes" id="UP001565236"/>
    </source>
</evidence>
<comment type="similarity">
    <text evidence="1">Belongs to the UPF0177 family.</text>
</comment>
<keyword evidence="5" id="KW-1185">Reference proteome</keyword>
<feature type="transmembrane region" description="Helical" evidence="2">
    <location>
        <begin position="87"/>
        <end position="112"/>
    </location>
</feature>
<feature type="transmembrane region" description="Helical" evidence="2">
    <location>
        <begin position="44"/>
        <end position="66"/>
    </location>
</feature>
<dbReference type="PANTHER" id="PTHR39430:SF1">
    <property type="entry name" value="PROTEASE"/>
    <property type="match status" value="1"/>
</dbReference>
<keyword evidence="2" id="KW-0472">Membrane</keyword>
<feature type="transmembrane region" description="Helical" evidence="2">
    <location>
        <begin position="184"/>
        <end position="204"/>
    </location>
</feature>
<gene>
    <name evidence="4" type="ORF">AALT52_06710</name>
</gene>
<dbReference type="EC" id="3.4.-.-" evidence="4"/>
<dbReference type="InterPro" id="IPR003675">
    <property type="entry name" value="Rce1/LyrA-like_dom"/>
</dbReference>
<proteinExistence type="inferred from homology"/>
<sequence length="292" mass="31809">MDKVKVVAKTLLLTMVLLVVATLPLQIAIIITSLISMFDVSHITLYQPLAFALGLMGEGFVLFVLRQEFKGDKARLQQVMPFDQKGALIRYGTGYVLGTITFALLWGIAVLGKAFRVTVTWENSAWLFFVLFLVGFGIQGMVEEVIFRGYLQGKLTKELSQSKAILISALAFAVAHLGNGGISFLGFLNLTFFGVLMSLFRIYTGDLWLAGAFHSAWNFAEGPLFGTPVSGIVGTNVVLGSQSVAAHPLLNGGNFGIEASLLTFGGFILLIAFTYYLGQNYAKKSNRIEKII</sequence>
<feature type="transmembrane region" description="Helical" evidence="2">
    <location>
        <begin position="259"/>
        <end position="278"/>
    </location>
</feature>
<dbReference type="Proteomes" id="UP001565236">
    <property type="component" value="Unassembled WGS sequence"/>
</dbReference>
<evidence type="ECO:0000256" key="1">
    <source>
        <dbReference type="ARBA" id="ARBA00009067"/>
    </source>
</evidence>
<dbReference type="PANTHER" id="PTHR39430">
    <property type="entry name" value="MEMBRANE-ASSOCIATED PROTEASE-RELATED"/>
    <property type="match status" value="1"/>
</dbReference>
<keyword evidence="2" id="KW-1133">Transmembrane helix</keyword>
<organism evidence="4 5">
    <name type="scientific">Ligilactobacillus faecis</name>
    <dbReference type="NCBI Taxonomy" id="762833"/>
    <lineage>
        <taxon>Bacteria</taxon>
        <taxon>Bacillati</taxon>
        <taxon>Bacillota</taxon>
        <taxon>Bacilli</taxon>
        <taxon>Lactobacillales</taxon>
        <taxon>Lactobacillaceae</taxon>
        <taxon>Ligilactobacillus</taxon>
    </lineage>
</organism>
<dbReference type="Pfam" id="PF02517">
    <property type="entry name" value="Rce1-like"/>
    <property type="match status" value="1"/>
</dbReference>
<name>A0ABV4DQX3_9LACO</name>
<evidence type="ECO:0000256" key="2">
    <source>
        <dbReference type="SAM" id="Phobius"/>
    </source>
</evidence>
<keyword evidence="4" id="KW-0378">Hydrolase</keyword>
<dbReference type="GO" id="GO:0016787">
    <property type="term" value="F:hydrolase activity"/>
    <property type="evidence" value="ECO:0007669"/>
    <property type="project" value="UniProtKB-KW"/>
</dbReference>
<accession>A0ABV4DQX3</accession>
<feature type="domain" description="CAAX prenyl protease 2/Lysostaphin resistance protein A-like" evidence="3">
    <location>
        <begin position="126"/>
        <end position="219"/>
    </location>
</feature>
<dbReference type="EMBL" id="JBCLUF010000021">
    <property type="protein sequence ID" value="MEY8662573.1"/>
    <property type="molecule type" value="Genomic_DNA"/>
</dbReference>
<evidence type="ECO:0000313" key="4">
    <source>
        <dbReference type="EMBL" id="MEY8662573.1"/>
    </source>
</evidence>
<feature type="transmembrane region" description="Helical" evidence="2">
    <location>
        <begin position="12"/>
        <end position="38"/>
    </location>
</feature>
<feature type="transmembrane region" description="Helical" evidence="2">
    <location>
        <begin position="124"/>
        <end position="142"/>
    </location>
</feature>
<reference evidence="4 5" key="1">
    <citation type="submission" date="2024-03" db="EMBL/GenBank/DDBJ databases">
        <title>Mouse gut bacterial collection (mGBC) of GemPharmatech.</title>
        <authorList>
            <person name="He Y."/>
            <person name="Dong L."/>
            <person name="Wu D."/>
            <person name="Gao X."/>
            <person name="Lin Z."/>
        </authorList>
    </citation>
    <scope>NUCLEOTIDE SEQUENCE [LARGE SCALE GENOMIC DNA]</scope>
    <source>
        <strain evidence="4 5">15-30</strain>
    </source>
</reference>
<evidence type="ECO:0000259" key="3">
    <source>
        <dbReference type="Pfam" id="PF02517"/>
    </source>
</evidence>